<evidence type="ECO:0000313" key="2">
    <source>
        <dbReference type="Proteomes" id="UP001233999"/>
    </source>
</evidence>
<comment type="caution">
    <text evidence="1">The sequence shown here is derived from an EMBL/GenBank/DDBJ whole genome shotgun (WGS) entry which is preliminary data.</text>
</comment>
<keyword evidence="2" id="KW-1185">Reference proteome</keyword>
<feature type="non-terminal residue" evidence="1">
    <location>
        <position position="1"/>
    </location>
</feature>
<reference evidence="1" key="2">
    <citation type="submission" date="2023-05" db="EMBL/GenBank/DDBJ databases">
        <authorList>
            <person name="Fouks B."/>
        </authorList>
    </citation>
    <scope>NUCLEOTIDE SEQUENCE</scope>
    <source>
        <strain evidence="1">Stay&amp;Tobe</strain>
        <tissue evidence="1">Testes</tissue>
    </source>
</reference>
<accession>A0AAD8A408</accession>
<dbReference type="Proteomes" id="UP001233999">
    <property type="component" value="Unassembled WGS sequence"/>
</dbReference>
<organism evidence="1 2">
    <name type="scientific">Diploptera punctata</name>
    <name type="common">Pacific beetle cockroach</name>
    <dbReference type="NCBI Taxonomy" id="6984"/>
    <lineage>
        <taxon>Eukaryota</taxon>
        <taxon>Metazoa</taxon>
        <taxon>Ecdysozoa</taxon>
        <taxon>Arthropoda</taxon>
        <taxon>Hexapoda</taxon>
        <taxon>Insecta</taxon>
        <taxon>Pterygota</taxon>
        <taxon>Neoptera</taxon>
        <taxon>Polyneoptera</taxon>
        <taxon>Dictyoptera</taxon>
        <taxon>Blattodea</taxon>
        <taxon>Blaberoidea</taxon>
        <taxon>Blaberidae</taxon>
        <taxon>Diplopterinae</taxon>
        <taxon>Diploptera</taxon>
    </lineage>
</organism>
<name>A0AAD8A408_DIPPU</name>
<gene>
    <name evidence="1" type="ORF">L9F63_001423</name>
</gene>
<proteinExistence type="predicted"/>
<dbReference type="EMBL" id="JASPKZ010003849">
    <property type="protein sequence ID" value="KAJ9592044.1"/>
    <property type="molecule type" value="Genomic_DNA"/>
</dbReference>
<evidence type="ECO:0000313" key="1">
    <source>
        <dbReference type="EMBL" id="KAJ9592044.1"/>
    </source>
</evidence>
<dbReference type="AlphaFoldDB" id="A0AAD8A408"/>
<reference evidence="1" key="1">
    <citation type="journal article" date="2023" name="IScience">
        <title>Live-bearing cockroach genome reveals convergent evolutionary mechanisms linked to viviparity in insects and beyond.</title>
        <authorList>
            <person name="Fouks B."/>
            <person name="Harrison M.C."/>
            <person name="Mikhailova A.A."/>
            <person name="Marchal E."/>
            <person name="English S."/>
            <person name="Carruthers M."/>
            <person name="Jennings E.C."/>
            <person name="Chiamaka E.L."/>
            <person name="Frigard R.A."/>
            <person name="Pippel M."/>
            <person name="Attardo G.M."/>
            <person name="Benoit J.B."/>
            <person name="Bornberg-Bauer E."/>
            <person name="Tobe S.S."/>
        </authorList>
    </citation>
    <scope>NUCLEOTIDE SEQUENCE</scope>
    <source>
        <strain evidence="1">Stay&amp;Tobe</strain>
    </source>
</reference>
<sequence>GIANRISRGIYTKIQKQLEISHPSNVGLRPRFTTKIENSIPRTIAADRKILDKYAPMGGLSILRPAAILITKRSDCLIEKKLVIVVTAATGLKFGLEQFMSGLRQLLHQGLEQFMSGLRQLLHQGLEQFMSGLRQLLHQGLEQFMSGL</sequence>
<feature type="non-terminal residue" evidence="1">
    <location>
        <position position="148"/>
    </location>
</feature>
<protein>
    <submittedName>
        <fullName evidence="1">Uncharacterized protein</fullName>
    </submittedName>
</protein>